<comment type="similarity">
    <text evidence="2">Belongs to the NAD(P)-dependent epimerase/dehydratase family. Dihydroflavonol-4-reductase subfamily.</text>
</comment>
<evidence type="ECO:0000256" key="2">
    <source>
        <dbReference type="ARBA" id="ARBA00023445"/>
    </source>
</evidence>
<reference evidence="5" key="1">
    <citation type="journal article" date="2014" name="Proc. Natl. Acad. Sci. U.S.A.">
        <title>Extensive sampling of basidiomycete genomes demonstrates inadequacy of the white-rot/brown-rot paradigm for wood decay fungi.</title>
        <authorList>
            <person name="Riley R."/>
            <person name="Salamov A.A."/>
            <person name="Brown D.W."/>
            <person name="Nagy L.G."/>
            <person name="Floudas D."/>
            <person name="Held B.W."/>
            <person name="Levasseur A."/>
            <person name="Lombard V."/>
            <person name="Morin E."/>
            <person name="Otillar R."/>
            <person name="Lindquist E.A."/>
            <person name="Sun H."/>
            <person name="LaButti K.M."/>
            <person name="Schmutz J."/>
            <person name="Jabbour D."/>
            <person name="Luo H."/>
            <person name="Baker S.E."/>
            <person name="Pisabarro A.G."/>
            <person name="Walton J.D."/>
            <person name="Blanchette R.A."/>
            <person name="Henrissat B."/>
            <person name="Martin F."/>
            <person name="Cullen D."/>
            <person name="Hibbett D.S."/>
            <person name="Grigoriev I.V."/>
        </authorList>
    </citation>
    <scope>NUCLEOTIDE SEQUENCE [LARGE SCALE GENOMIC DNA]</scope>
    <source>
        <strain evidence="5">CBS 339.88</strain>
    </source>
</reference>
<proteinExistence type="inferred from homology"/>
<dbReference type="InterPro" id="IPR050425">
    <property type="entry name" value="NAD(P)_dehydrat-like"/>
</dbReference>
<dbReference type="PANTHER" id="PTHR10366:SF564">
    <property type="entry name" value="STEROL-4-ALPHA-CARBOXYLATE 3-DEHYDROGENASE, DECARBOXYLATING"/>
    <property type="match status" value="1"/>
</dbReference>
<feature type="domain" description="NAD-dependent epimerase/dehydratase" evidence="3">
    <location>
        <begin position="12"/>
        <end position="274"/>
    </location>
</feature>
<dbReference type="PANTHER" id="PTHR10366">
    <property type="entry name" value="NAD DEPENDENT EPIMERASE/DEHYDRATASE"/>
    <property type="match status" value="1"/>
</dbReference>
<dbReference type="Pfam" id="PF01370">
    <property type="entry name" value="Epimerase"/>
    <property type="match status" value="1"/>
</dbReference>
<keyword evidence="1" id="KW-0560">Oxidoreductase</keyword>
<dbReference type="Proteomes" id="UP000027222">
    <property type="component" value="Unassembled WGS sequence"/>
</dbReference>
<dbReference type="InterPro" id="IPR001509">
    <property type="entry name" value="Epimerase_deHydtase"/>
</dbReference>
<evidence type="ECO:0000313" key="4">
    <source>
        <dbReference type="EMBL" id="KDR69946.1"/>
    </source>
</evidence>
<dbReference type="Gene3D" id="3.40.50.720">
    <property type="entry name" value="NAD(P)-binding Rossmann-like Domain"/>
    <property type="match status" value="1"/>
</dbReference>
<organism evidence="4 5">
    <name type="scientific">Galerina marginata (strain CBS 339.88)</name>
    <dbReference type="NCBI Taxonomy" id="685588"/>
    <lineage>
        <taxon>Eukaryota</taxon>
        <taxon>Fungi</taxon>
        <taxon>Dikarya</taxon>
        <taxon>Basidiomycota</taxon>
        <taxon>Agaricomycotina</taxon>
        <taxon>Agaricomycetes</taxon>
        <taxon>Agaricomycetidae</taxon>
        <taxon>Agaricales</taxon>
        <taxon>Agaricineae</taxon>
        <taxon>Strophariaceae</taxon>
        <taxon>Galerina</taxon>
    </lineage>
</organism>
<protein>
    <recommendedName>
        <fullName evidence="3">NAD-dependent epimerase/dehydratase domain-containing protein</fullName>
    </recommendedName>
</protein>
<gene>
    <name evidence="4" type="ORF">GALMADRAFT_160124</name>
</gene>
<evidence type="ECO:0000313" key="5">
    <source>
        <dbReference type="Proteomes" id="UP000027222"/>
    </source>
</evidence>
<dbReference type="OrthoDB" id="2735536at2759"/>
<sequence length="355" mass="38816">MPPVEPHAGVRVLVTGSNGYLAMWVVQNLLEKGYTVRGSVRSEAKGKSLKDYFKSYGDKFEWVVVEDIVKNGAFDEAVKNVDAIEHMASPIEAASSDPDDFIVPAVQGTVGILQSAQKYGNKVKRVVLTSSVVAVASSWAKPGAVYDENDWSDDAVQLVKEQGKDAAPFTKYAASKNLAEKAAWDFYEKHKAEIGWDLVTLEPPYILGPSLQKLNSLADLGASSSLATWWDYVSKEKSDDALKQAAGFIYVEDIAAAHVVALRKDEAGGQRMIISAGDITWQGIRDILYASHPELYDSGVLPRGNSQIGAKAPTTINREKGKRILGLEYRNLKEVMDDTLAYFSARGWVGKPVKN</sequence>
<dbReference type="InterPro" id="IPR036291">
    <property type="entry name" value="NAD(P)-bd_dom_sf"/>
</dbReference>
<dbReference type="AlphaFoldDB" id="A0A067SGF1"/>
<dbReference type="STRING" id="685588.A0A067SGF1"/>
<dbReference type="GO" id="GO:0016616">
    <property type="term" value="F:oxidoreductase activity, acting on the CH-OH group of donors, NAD or NADP as acceptor"/>
    <property type="evidence" value="ECO:0007669"/>
    <property type="project" value="TreeGrafter"/>
</dbReference>
<accession>A0A067SGF1</accession>
<name>A0A067SGF1_GALM3</name>
<dbReference type="HOGENOM" id="CLU_007383_9_2_1"/>
<dbReference type="SUPFAM" id="SSF51735">
    <property type="entry name" value="NAD(P)-binding Rossmann-fold domains"/>
    <property type="match status" value="1"/>
</dbReference>
<dbReference type="EMBL" id="KL142399">
    <property type="protein sequence ID" value="KDR69946.1"/>
    <property type="molecule type" value="Genomic_DNA"/>
</dbReference>
<keyword evidence="5" id="KW-1185">Reference proteome</keyword>
<evidence type="ECO:0000259" key="3">
    <source>
        <dbReference type="Pfam" id="PF01370"/>
    </source>
</evidence>
<evidence type="ECO:0000256" key="1">
    <source>
        <dbReference type="ARBA" id="ARBA00023002"/>
    </source>
</evidence>